<evidence type="ECO:0000313" key="4">
    <source>
        <dbReference type="EMBL" id="MET3749275.1"/>
    </source>
</evidence>
<dbReference type="SUPFAM" id="SSF48498">
    <property type="entry name" value="Tetracyclin repressor-like, C-terminal domain"/>
    <property type="match status" value="1"/>
</dbReference>
<gene>
    <name evidence="4" type="ORF">ABID24_000498</name>
</gene>
<dbReference type="RefSeq" id="WP_022068622.1">
    <property type="nucleotide sequence ID" value="NZ_BAABXP010000003.1"/>
</dbReference>
<protein>
    <submittedName>
        <fullName evidence="4">AcrR family transcriptional regulator</fullName>
    </submittedName>
</protein>
<keyword evidence="1 2" id="KW-0238">DNA-binding</keyword>
<evidence type="ECO:0000259" key="3">
    <source>
        <dbReference type="PROSITE" id="PS50977"/>
    </source>
</evidence>
<dbReference type="EMBL" id="JBEPMJ010000002">
    <property type="protein sequence ID" value="MET3749275.1"/>
    <property type="molecule type" value="Genomic_DNA"/>
</dbReference>
<feature type="DNA-binding region" description="H-T-H motif" evidence="2">
    <location>
        <begin position="30"/>
        <end position="49"/>
    </location>
</feature>
<reference evidence="4 5" key="1">
    <citation type="submission" date="2024-06" db="EMBL/GenBank/DDBJ databases">
        <title>Genomic Encyclopedia of Type Strains, Phase IV (KMG-IV): sequencing the most valuable type-strain genomes for metagenomic binning, comparative biology and taxonomic classification.</title>
        <authorList>
            <person name="Goeker M."/>
        </authorList>
    </citation>
    <scope>NUCLEOTIDE SEQUENCE [LARGE SCALE GENOMIC DNA]</scope>
    <source>
        <strain evidence="4 5">DSM 29492</strain>
    </source>
</reference>
<evidence type="ECO:0000313" key="5">
    <source>
        <dbReference type="Proteomes" id="UP001549106"/>
    </source>
</evidence>
<proteinExistence type="predicted"/>
<evidence type="ECO:0000256" key="1">
    <source>
        <dbReference type="ARBA" id="ARBA00023125"/>
    </source>
</evidence>
<name>A0ABV2LYI8_9FIRM</name>
<evidence type="ECO:0000256" key="2">
    <source>
        <dbReference type="PROSITE-ProRule" id="PRU00335"/>
    </source>
</evidence>
<comment type="caution">
    <text evidence="4">The sequence shown here is derived from an EMBL/GenBank/DDBJ whole genome shotgun (WGS) entry which is preliminary data.</text>
</comment>
<dbReference type="InterPro" id="IPR036271">
    <property type="entry name" value="Tet_transcr_reg_TetR-rel_C_sf"/>
</dbReference>
<dbReference type="InterPro" id="IPR001647">
    <property type="entry name" value="HTH_TetR"/>
</dbReference>
<dbReference type="PROSITE" id="PS50977">
    <property type="entry name" value="HTH_TETR_2"/>
    <property type="match status" value="1"/>
</dbReference>
<dbReference type="Proteomes" id="UP001549106">
    <property type="component" value="Unassembled WGS sequence"/>
</dbReference>
<dbReference type="Gene3D" id="1.10.357.10">
    <property type="entry name" value="Tetracycline Repressor, domain 2"/>
    <property type="match status" value="1"/>
</dbReference>
<dbReference type="SUPFAM" id="SSF46689">
    <property type="entry name" value="Homeodomain-like"/>
    <property type="match status" value="1"/>
</dbReference>
<dbReference type="Pfam" id="PF00440">
    <property type="entry name" value="TetR_N"/>
    <property type="match status" value="1"/>
</dbReference>
<accession>A0ABV2LYI8</accession>
<dbReference type="InterPro" id="IPR009057">
    <property type="entry name" value="Homeodomain-like_sf"/>
</dbReference>
<feature type="domain" description="HTH tetR-type" evidence="3">
    <location>
        <begin position="7"/>
        <end position="67"/>
    </location>
</feature>
<organism evidence="4 5">
    <name type="scientific">Blautia caecimuris</name>
    <dbReference type="NCBI Taxonomy" id="1796615"/>
    <lineage>
        <taxon>Bacteria</taxon>
        <taxon>Bacillati</taxon>
        <taxon>Bacillota</taxon>
        <taxon>Clostridia</taxon>
        <taxon>Lachnospirales</taxon>
        <taxon>Lachnospiraceae</taxon>
        <taxon>Blautia</taxon>
    </lineage>
</organism>
<dbReference type="InterPro" id="IPR050624">
    <property type="entry name" value="HTH-type_Tx_Regulator"/>
</dbReference>
<sequence>MAAPRKEDVRSLIVSTAEKLLEEKPFSEISLSQLASEAGISKGTLYYHFKNKNELLFAITDKYLDEQWTELCQWTDNADKDTSLHRLVRYVLERDVAGVKLRLPLFYDAMIGNEEIRTHLIRRYQCFASLIAKKISERTDKVSGEYFSWLLLLLSDGLSMHQTIQNDHLDTEKFISQTAAYIEQFFPKK</sequence>
<dbReference type="PANTHER" id="PTHR43479:SF11">
    <property type="entry name" value="ACREF_ENVCD OPERON REPRESSOR-RELATED"/>
    <property type="match status" value="1"/>
</dbReference>
<dbReference type="PRINTS" id="PR00455">
    <property type="entry name" value="HTHTETR"/>
</dbReference>
<dbReference type="PANTHER" id="PTHR43479">
    <property type="entry name" value="ACREF/ENVCD OPERON REPRESSOR-RELATED"/>
    <property type="match status" value="1"/>
</dbReference>
<keyword evidence="5" id="KW-1185">Reference proteome</keyword>